<proteinExistence type="predicted"/>
<feature type="compositionally biased region" description="Polar residues" evidence="1">
    <location>
        <begin position="242"/>
        <end position="256"/>
    </location>
</feature>
<reference evidence="2 3" key="1">
    <citation type="journal article" date="2019" name="Nat. Ecol. Evol.">
        <title>Megaphylogeny resolves global patterns of mushroom evolution.</title>
        <authorList>
            <person name="Varga T."/>
            <person name="Krizsan K."/>
            <person name="Foldi C."/>
            <person name="Dima B."/>
            <person name="Sanchez-Garcia M."/>
            <person name="Sanchez-Ramirez S."/>
            <person name="Szollosi G.J."/>
            <person name="Szarkandi J.G."/>
            <person name="Papp V."/>
            <person name="Albert L."/>
            <person name="Andreopoulos W."/>
            <person name="Angelini C."/>
            <person name="Antonin V."/>
            <person name="Barry K.W."/>
            <person name="Bougher N.L."/>
            <person name="Buchanan P."/>
            <person name="Buyck B."/>
            <person name="Bense V."/>
            <person name="Catcheside P."/>
            <person name="Chovatia M."/>
            <person name="Cooper J."/>
            <person name="Damon W."/>
            <person name="Desjardin D."/>
            <person name="Finy P."/>
            <person name="Geml J."/>
            <person name="Haridas S."/>
            <person name="Hughes K."/>
            <person name="Justo A."/>
            <person name="Karasinski D."/>
            <person name="Kautmanova I."/>
            <person name="Kiss B."/>
            <person name="Kocsube S."/>
            <person name="Kotiranta H."/>
            <person name="LaButti K.M."/>
            <person name="Lechner B.E."/>
            <person name="Liimatainen K."/>
            <person name="Lipzen A."/>
            <person name="Lukacs Z."/>
            <person name="Mihaltcheva S."/>
            <person name="Morgado L.N."/>
            <person name="Niskanen T."/>
            <person name="Noordeloos M.E."/>
            <person name="Ohm R.A."/>
            <person name="Ortiz-Santana B."/>
            <person name="Ovrebo C."/>
            <person name="Racz N."/>
            <person name="Riley R."/>
            <person name="Savchenko A."/>
            <person name="Shiryaev A."/>
            <person name="Soop K."/>
            <person name="Spirin V."/>
            <person name="Szebenyi C."/>
            <person name="Tomsovsky M."/>
            <person name="Tulloss R.E."/>
            <person name="Uehling J."/>
            <person name="Grigoriev I.V."/>
            <person name="Vagvolgyi C."/>
            <person name="Papp T."/>
            <person name="Martin F.M."/>
            <person name="Miettinen O."/>
            <person name="Hibbett D.S."/>
            <person name="Nagy L.G."/>
        </authorList>
    </citation>
    <scope>NUCLEOTIDE SEQUENCE [LARGE SCALE GENOMIC DNA]</scope>
    <source>
        <strain evidence="2 3">CBS 166.37</strain>
    </source>
</reference>
<dbReference type="STRING" id="68775.A0A5C3MHF9"/>
<protein>
    <submittedName>
        <fullName evidence="2">Uncharacterized protein</fullName>
    </submittedName>
</protein>
<feature type="region of interest" description="Disordered" evidence="1">
    <location>
        <begin position="225"/>
        <end position="256"/>
    </location>
</feature>
<evidence type="ECO:0000313" key="3">
    <source>
        <dbReference type="Proteomes" id="UP000308652"/>
    </source>
</evidence>
<name>A0A5C3MHF9_9AGAR</name>
<dbReference type="OrthoDB" id="3364141at2759"/>
<sequence>MTTCQTFTATHIRHPWFDPPTIKRKHSSSRSSSTHASSPGAESDTSDDSRRAVKRRRCTVLEHGFAHLTLETPFSTNYSGSSTGESPSHLLYVHELPASQTFAGEASCSMDADGPFPPRSTMGTPPIFDVWLPSSVEEPSIPEVKMKSSSWYEPEPDRIVITDLDSFTDEEEEDKTPGVSINPALLDRIHARSFKSMPGYGEGQDSQALVLYKPMPRAAIAAPPAFHGGAREPEEQLAAGTKTEQLQGTSKEFTPQSTVEMNVVDEDAMDLDVEA</sequence>
<keyword evidence="3" id="KW-1185">Reference proteome</keyword>
<organism evidence="2 3">
    <name type="scientific">Crucibulum laeve</name>
    <dbReference type="NCBI Taxonomy" id="68775"/>
    <lineage>
        <taxon>Eukaryota</taxon>
        <taxon>Fungi</taxon>
        <taxon>Dikarya</taxon>
        <taxon>Basidiomycota</taxon>
        <taxon>Agaricomycotina</taxon>
        <taxon>Agaricomycetes</taxon>
        <taxon>Agaricomycetidae</taxon>
        <taxon>Agaricales</taxon>
        <taxon>Agaricineae</taxon>
        <taxon>Nidulariaceae</taxon>
        <taxon>Crucibulum</taxon>
    </lineage>
</organism>
<dbReference type="EMBL" id="ML213590">
    <property type="protein sequence ID" value="TFK44610.1"/>
    <property type="molecule type" value="Genomic_DNA"/>
</dbReference>
<dbReference type="AlphaFoldDB" id="A0A5C3MHF9"/>
<gene>
    <name evidence="2" type="ORF">BDQ12DRAFT_673271</name>
</gene>
<evidence type="ECO:0000256" key="1">
    <source>
        <dbReference type="SAM" id="MobiDB-lite"/>
    </source>
</evidence>
<accession>A0A5C3MHF9</accession>
<dbReference type="Proteomes" id="UP000308652">
    <property type="component" value="Unassembled WGS sequence"/>
</dbReference>
<feature type="region of interest" description="Disordered" evidence="1">
    <location>
        <begin position="18"/>
        <end position="52"/>
    </location>
</feature>
<feature type="compositionally biased region" description="Low complexity" evidence="1">
    <location>
        <begin position="29"/>
        <end position="38"/>
    </location>
</feature>
<evidence type="ECO:0000313" key="2">
    <source>
        <dbReference type="EMBL" id="TFK44610.1"/>
    </source>
</evidence>